<dbReference type="InterPro" id="IPR020565">
    <property type="entry name" value="ImidazoleglycerP_deHydtase_CS"/>
</dbReference>
<comment type="pathway">
    <text evidence="1 6">Amino-acid biosynthesis; L-histidine biosynthesis; L-histidine from 5-phospho-alpha-D-ribose 1-diphosphate: step 6/9.</text>
</comment>
<comment type="subcellular location">
    <subcellularLocation>
        <location evidence="6">Cytoplasm</location>
    </subcellularLocation>
</comment>
<dbReference type="NCBIfam" id="NF002114">
    <property type="entry name" value="PRK00951.2-4"/>
    <property type="match status" value="1"/>
</dbReference>
<dbReference type="InterPro" id="IPR020568">
    <property type="entry name" value="Ribosomal_Su5_D2-typ_SF"/>
</dbReference>
<comment type="caution">
    <text evidence="7">The sequence shown here is derived from an EMBL/GenBank/DDBJ whole genome shotgun (WGS) entry which is preliminary data.</text>
</comment>
<dbReference type="PROSITE" id="PS00954">
    <property type="entry name" value="IGP_DEHYDRATASE_1"/>
    <property type="match status" value="1"/>
</dbReference>
<keyword evidence="8" id="KW-1185">Reference proteome</keyword>
<comment type="similarity">
    <text evidence="6">Belongs to the imidazoleglycerol-phosphate dehydratase family.</text>
</comment>
<evidence type="ECO:0000256" key="6">
    <source>
        <dbReference type="HAMAP-Rule" id="MF_00076"/>
    </source>
</evidence>
<dbReference type="Proteomes" id="UP001273136">
    <property type="component" value="Unassembled WGS sequence"/>
</dbReference>
<dbReference type="InterPro" id="IPR038494">
    <property type="entry name" value="IGPD_sf"/>
</dbReference>
<evidence type="ECO:0000256" key="5">
    <source>
        <dbReference type="ARBA" id="ARBA00023239"/>
    </source>
</evidence>
<dbReference type="HAMAP" id="MF_00076">
    <property type="entry name" value="HisB"/>
    <property type="match status" value="1"/>
</dbReference>
<dbReference type="FunFam" id="3.30.230.40:FF:000001">
    <property type="entry name" value="Imidazoleglycerol-phosphate dehydratase HisB"/>
    <property type="match status" value="1"/>
</dbReference>
<dbReference type="Gene3D" id="3.30.230.40">
    <property type="entry name" value="Imidazole glycerol phosphate dehydratase, domain 1"/>
    <property type="match status" value="2"/>
</dbReference>
<keyword evidence="3 6" id="KW-0028">Amino-acid biosynthesis</keyword>
<evidence type="ECO:0000313" key="8">
    <source>
        <dbReference type="Proteomes" id="UP001273136"/>
    </source>
</evidence>
<proteinExistence type="inferred from homology"/>
<keyword evidence="5 6" id="KW-0456">Lyase</keyword>
<keyword evidence="4 6" id="KW-0368">Histidine biosynthesis</keyword>
<evidence type="ECO:0000256" key="3">
    <source>
        <dbReference type="ARBA" id="ARBA00022605"/>
    </source>
</evidence>
<dbReference type="AlphaFoldDB" id="A0AAE4MCQ7"/>
<dbReference type="NCBIfam" id="NF002111">
    <property type="entry name" value="PRK00951.2-1"/>
    <property type="match status" value="1"/>
</dbReference>
<keyword evidence="6" id="KW-0963">Cytoplasm</keyword>
<evidence type="ECO:0000313" key="7">
    <source>
        <dbReference type="EMBL" id="MDV0441537.1"/>
    </source>
</evidence>
<reference evidence="7" key="1">
    <citation type="submission" date="2023-06" db="EMBL/GenBank/DDBJ databases">
        <title>Genome sequence of Methancorpusculaceae sp. Ag1.</title>
        <authorList>
            <person name="Protasov E."/>
            <person name="Platt K."/>
            <person name="Poehlein A."/>
            <person name="Daniel R."/>
            <person name="Brune A."/>
        </authorList>
    </citation>
    <scope>NUCLEOTIDE SEQUENCE</scope>
    <source>
        <strain evidence="7">Ag1</strain>
    </source>
</reference>
<name>A0AAE4MCQ7_9EURY</name>
<protein>
    <recommendedName>
        <fullName evidence="2 6">Imidazoleglycerol-phosphate dehydratase</fullName>
        <shortName evidence="6">IGPD</shortName>
        <ecNumber evidence="6">4.2.1.19</ecNumber>
    </recommendedName>
</protein>
<dbReference type="EC" id="4.2.1.19" evidence="6"/>
<evidence type="ECO:0000256" key="4">
    <source>
        <dbReference type="ARBA" id="ARBA00023102"/>
    </source>
</evidence>
<accession>A0AAE4MCQ7</accession>
<dbReference type="InterPro" id="IPR000807">
    <property type="entry name" value="ImidazoleglycerolP_deHydtase"/>
</dbReference>
<gene>
    <name evidence="6 7" type="primary">hisB</name>
    <name evidence="7" type="ORF">McpAg1_07320</name>
</gene>
<dbReference type="CDD" id="cd07914">
    <property type="entry name" value="IGPD"/>
    <property type="match status" value="1"/>
</dbReference>
<comment type="catalytic activity">
    <reaction evidence="6">
        <text>D-erythro-1-(imidazol-4-yl)glycerol 3-phosphate = 3-(imidazol-4-yl)-2-oxopropyl phosphate + H2O</text>
        <dbReference type="Rhea" id="RHEA:11040"/>
        <dbReference type="ChEBI" id="CHEBI:15377"/>
        <dbReference type="ChEBI" id="CHEBI:57766"/>
        <dbReference type="ChEBI" id="CHEBI:58278"/>
        <dbReference type="EC" id="4.2.1.19"/>
    </reaction>
</comment>
<dbReference type="EMBL" id="JAWDKA010000003">
    <property type="protein sequence ID" value="MDV0441537.1"/>
    <property type="molecule type" value="Genomic_DNA"/>
</dbReference>
<dbReference type="GO" id="GO:0000105">
    <property type="term" value="P:L-histidine biosynthetic process"/>
    <property type="evidence" value="ECO:0007669"/>
    <property type="project" value="UniProtKB-UniRule"/>
</dbReference>
<dbReference type="FunFam" id="3.30.230.40:FF:000003">
    <property type="entry name" value="Imidazoleglycerol-phosphate dehydratase HisB"/>
    <property type="match status" value="1"/>
</dbReference>
<dbReference type="GO" id="GO:0004424">
    <property type="term" value="F:imidazoleglycerol-phosphate dehydratase activity"/>
    <property type="evidence" value="ECO:0007669"/>
    <property type="project" value="UniProtKB-UniRule"/>
</dbReference>
<organism evidence="7 8">
    <name type="scientific">Methanorbis furvi</name>
    <dbReference type="NCBI Taxonomy" id="3028299"/>
    <lineage>
        <taxon>Archaea</taxon>
        <taxon>Methanobacteriati</taxon>
        <taxon>Methanobacteriota</taxon>
        <taxon>Stenosarchaea group</taxon>
        <taxon>Methanomicrobia</taxon>
        <taxon>Methanomicrobiales</taxon>
        <taxon>Methanocorpusculaceae</taxon>
        <taxon>Methanorbis</taxon>
    </lineage>
</organism>
<sequence length="194" mass="20808">MTRRAEFSRVTKETAIDLMFDPDVSGEITIDTGLAFLDHMLNAFARHGGFSLKVSAKGDLDVDCHHTIEDIGIVLGKAVCQSVGEGRGIKRFSHAIIPMDESRATVAIDVSGRGYLVMDGAFTGIVTGGIQNDLFEHFFYSLCVHAGITAHVIFSGVNDHHKCEAIFKAFGVALGESLAIVPGRDDVPSTKGTL</sequence>
<dbReference type="SUPFAM" id="SSF54211">
    <property type="entry name" value="Ribosomal protein S5 domain 2-like"/>
    <property type="match status" value="2"/>
</dbReference>
<evidence type="ECO:0000256" key="2">
    <source>
        <dbReference type="ARBA" id="ARBA00016664"/>
    </source>
</evidence>
<dbReference type="RefSeq" id="WP_338093935.1">
    <property type="nucleotide sequence ID" value="NZ_JAWDKA010000003.1"/>
</dbReference>
<dbReference type="GO" id="GO:0005737">
    <property type="term" value="C:cytoplasm"/>
    <property type="evidence" value="ECO:0007669"/>
    <property type="project" value="UniProtKB-SubCell"/>
</dbReference>
<dbReference type="Pfam" id="PF00475">
    <property type="entry name" value="IGPD"/>
    <property type="match status" value="1"/>
</dbReference>
<evidence type="ECO:0000256" key="1">
    <source>
        <dbReference type="ARBA" id="ARBA00005047"/>
    </source>
</evidence>
<dbReference type="PROSITE" id="PS00955">
    <property type="entry name" value="IGP_DEHYDRATASE_2"/>
    <property type="match status" value="1"/>
</dbReference>
<dbReference type="PANTHER" id="PTHR23133:SF2">
    <property type="entry name" value="IMIDAZOLEGLYCEROL-PHOSPHATE DEHYDRATASE"/>
    <property type="match status" value="1"/>
</dbReference>
<dbReference type="PANTHER" id="PTHR23133">
    <property type="entry name" value="IMIDAZOLEGLYCEROL-PHOSPHATE DEHYDRATASE HIS7"/>
    <property type="match status" value="1"/>
</dbReference>